<keyword evidence="3" id="KW-1185">Reference proteome</keyword>
<dbReference type="RefSeq" id="WP_220484544.1">
    <property type="nucleotide sequence ID" value="NZ_JACGXL010000007.1"/>
</dbReference>
<keyword evidence="1" id="KW-0732">Signal</keyword>
<sequence>MDIQSCSRRRRAPATALVVALAASSVFAAPAGGGYALQGSVIASGGVARATSACFDLSATIGEPTAGVATGGSLALVSGFWAAPVARPDELFRSSFEGCAP</sequence>
<evidence type="ECO:0000256" key="1">
    <source>
        <dbReference type="SAM" id="SignalP"/>
    </source>
</evidence>
<comment type="caution">
    <text evidence="2">The sequence shown here is derived from an EMBL/GenBank/DDBJ whole genome shotgun (WGS) entry which is preliminary data.</text>
</comment>
<name>A0A839FC88_9GAMM</name>
<feature type="chain" id="PRO_5032384577" evidence="1">
    <location>
        <begin position="29"/>
        <end position="101"/>
    </location>
</feature>
<feature type="signal peptide" evidence="1">
    <location>
        <begin position="1"/>
        <end position="28"/>
    </location>
</feature>
<protein>
    <submittedName>
        <fullName evidence="2">Uncharacterized protein</fullName>
    </submittedName>
</protein>
<evidence type="ECO:0000313" key="3">
    <source>
        <dbReference type="Proteomes" id="UP000550401"/>
    </source>
</evidence>
<accession>A0A839FC88</accession>
<gene>
    <name evidence="2" type="ORF">FHW12_003930</name>
</gene>
<dbReference type="AlphaFoldDB" id="A0A839FC88"/>
<proteinExistence type="predicted"/>
<reference evidence="2 3" key="1">
    <citation type="submission" date="2020-07" db="EMBL/GenBank/DDBJ databases">
        <title>Genomic Encyclopedia of Type Strains, Phase IV (KMG-V): Genome sequencing to study the core and pangenomes of soil and plant-associated prokaryotes.</title>
        <authorList>
            <person name="Whitman W."/>
        </authorList>
    </citation>
    <scope>NUCLEOTIDE SEQUENCE [LARGE SCALE GENOMIC DNA]</scope>
    <source>
        <strain evidence="2 3">RH2WT43</strain>
    </source>
</reference>
<dbReference type="Proteomes" id="UP000550401">
    <property type="component" value="Unassembled WGS sequence"/>
</dbReference>
<organism evidence="2 3">
    <name type="scientific">Dokdonella fugitiva</name>
    <dbReference type="NCBI Taxonomy" id="328517"/>
    <lineage>
        <taxon>Bacteria</taxon>
        <taxon>Pseudomonadati</taxon>
        <taxon>Pseudomonadota</taxon>
        <taxon>Gammaproteobacteria</taxon>
        <taxon>Lysobacterales</taxon>
        <taxon>Rhodanobacteraceae</taxon>
        <taxon>Dokdonella</taxon>
    </lineage>
</organism>
<dbReference type="EMBL" id="JACGXL010000007">
    <property type="protein sequence ID" value="MBA8889684.1"/>
    <property type="molecule type" value="Genomic_DNA"/>
</dbReference>
<evidence type="ECO:0000313" key="2">
    <source>
        <dbReference type="EMBL" id="MBA8889684.1"/>
    </source>
</evidence>